<dbReference type="OrthoDB" id="9759232at2"/>
<name>A0A3A9KES6_9BACI</name>
<dbReference type="GO" id="GO:0000156">
    <property type="term" value="F:phosphorelay response regulator activity"/>
    <property type="evidence" value="ECO:0007669"/>
    <property type="project" value="TreeGrafter"/>
</dbReference>
<dbReference type="EMBL" id="PDOE01000001">
    <property type="protein sequence ID" value="RKL69072.1"/>
    <property type="molecule type" value="Genomic_DNA"/>
</dbReference>
<dbReference type="InterPro" id="IPR024187">
    <property type="entry name" value="Sig_transdc_resp-reg_cit/mal"/>
</dbReference>
<feature type="modified residue" description="4-aspartylphosphate" evidence="9">
    <location>
        <position position="59"/>
    </location>
</feature>
<organism evidence="11 12">
    <name type="scientific">Salipaludibacillus neizhouensis</name>
    <dbReference type="NCBI Taxonomy" id="885475"/>
    <lineage>
        <taxon>Bacteria</taxon>
        <taxon>Bacillati</taxon>
        <taxon>Bacillota</taxon>
        <taxon>Bacilli</taxon>
        <taxon>Bacillales</taxon>
        <taxon>Bacillaceae</taxon>
    </lineage>
</organism>
<evidence type="ECO:0000313" key="11">
    <source>
        <dbReference type="EMBL" id="RKL69072.1"/>
    </source>
</evidence>
<evidence type="ECO:0000256" key="2">
    <source>
        <dbReference type="ARBA" id="ARBA00022490"/>
    </source>
</evidence>
<dbReference type="Pfam" id="PF20714">
    <property type="entry name" value="HTH_64"/>
    <property type="match status" value="1"/>
</dbReference>
<evidence type="ECO:0000256" key="5">
    <source>
        <dbReference type="ARBA" id="ARBA00023015"/>
    </source>
</evidence>
<evidence type="ECO:0000256" key="1">
    <source>
        <dbReference type="ARBA" id="ARBA00004496"/>
    </source>
</evidence>
<evidence type="ECO:0000313" key="12">
    <source>
        <dbReference type="Proteomes" id="UP000281498"/>
    </source>
</evidence>
<evidence type="ECO:0000256" key="8">
    <source>
        <dbReference type="ARBA" id="ARBA00023163"/>
    </source>
</evidence>
<evidence type="ECO:0000256" key="7">
    <source>
        <dbReference type="ARBA" id="ARBA00023159"/>
    </source>
</evidence>
<accession>A0A3A9KES6</accession>
<dbReference type="PANTHER" id="PTHR45526">
    <property type="entry name" value="TRANSCRIPTIONAL REGULATORY PROTEIN DPIA"/>
    <property type="match status" value="1"/>
</dbReference>
<protein>
    <submittedName>
        <fullName evidence="11">Response regulator</fullName>
    </submittedName>
</protein>
<dbReference type="InterPro" id="IPR011006">
    <property type="entry name" value="CheY-like_superfamily"/>
</dbReference>
<comment type="subcellular location">
    <subcellularLocation>
        <location evidence="1">Cytoplasm</location>
    </subcellularLocation>
</comment>
<evidence type="ECO:0000256" key="4">
    <source>
        <dbReference type="ARBA" id="ARBA00023012"/>
    </source>
</evidence>
<keyword evidence="4" id="KW-0902">Two-component regulatory system</keyword>
<dbReference type="Pfam" id="PF00072">
    <property type="entry name" value="Response_reg"/>
    <property type="match status" value="1"/>
</dbReference>
<dbReference type="GO" id="GO:0003677">
    <property type="term" value="F:DNA binding"/>
    <property type="evidence" value="ECO:0007669"/>
    <property type="project" value="UniProtKB-KW"/>
</dbReference>
<keyword evidence="7" id="KW-0010">Activator</keyword>
<evidence type="ECO:0000256" key="3">
    <source>
        <dbReference type="ARBA" id="ARBA00022553"/>
    </source>
</evidence>
<keyword evidence="8" id="KW-0804">Transcription</keyword>
<reference evidence="11 12" key="1">
    <citation type="submission" date="2017-10" db="EMBL/GenBank/DDBJ databases">
        <title>Bacillus sp. nov., a halophilic bacterium isolated from a Keqin Lake.</title>
        <authorList>
            <person name="Wang H."/>
        </authorList>
    </citation>
    <scope>NUCLEOTIDE SEQUENCE [LARGE SCALE GENOMIC DNA]</scope>
    <source>
        <strain evidence="11 12">KCTC 13187</strain>
    </source>
</reference>
<dbReference type="PROSITE" id="PS50110">
    <property type="entry name" value="RESPONSE_REGULATORY"/>
    <property type="match status" value="1"/>
</dbReference>
<evidence type="ECO:0000256" key="9">
    <source>
        <dbReference type="PROSITE-ProRule" id="PRU00169"/>
    </source>
</evidence>
<dbReference type="InterPro" id="IPR051271">
    <property type="entry name" value="2C-system_Tx_regulators"/>
</dbReference>
<dbReference type="InterPro" id="IPR036390">
    <property type="entry name" value="WH_DNA-bd_sf"/>
</dbReference>
<dbReference type="Gene3D" id="3.40.50.2300">
    <property type="match status" value="1"/>
</dbReference>
<dbReference type="SUPFAM" id="SSF46785">
    <property type="entry name" value="Winged helix' DNA-binding domain"/>
    <property type="match status" value="1"/>
</dbReference>
<keyword evidence="5" id="KW-0805">Transcription regulation</keyword>
<dbReference type="GO" id="GO:0003700">
    <property type="term" value="F:DNA-binding transcription factor activity"/>
    <property type="evidence" value="ECO:0007669"/>
    <property type="project" value="InterPro"/>
</dbReference>
<dbReference type="PIRSF" id="PIRSF006171">
    <property type="entry name" value="RR_citrat_malat"/>
    <property type="match status" value="1"/>
</dbReference>
<keyword evidence="2" id="KW-0963">Cytoplasm</keyword>
<dbReference type="SUPFAM" id="SSF52172">
    <property type="entry name" value="CheY-like"/>
    <property type="match status" value="1"/>
</dbReference>
<dbReference type="InterPro" id="IPR001789">
    <property type="entry name" value="Sig_transdc_resp-reg_receiver"/>
</dbReference>
<dbReference type="RefSeq" id="WP_110936289.1">
    <property type="nucleotide sequence ID" value="NZ_KZ614146.1"/>
</dbReference>
<dbReference type="PANTHER" id="PTHR45526:SF6">
    <property type="entry name" value="TRANSCRIPTIONAL REGULATORY PROTEIN CITT"/>
    <property type="match status" value="1"/>
</dbReference>
<keyword evidence="3 9" id="KW-0597">Phosphoprotein</keyword>
<evidence type="ECO:0000259" key="10">
    <source>
        <dbReference type="PROSITE" id="PS50110"/>
    </source>
</evidence>
<proteinExistence type="predicted"/>
<evidence type="ECO:0000256" key="6">
    <source>
        <dbReference type="ARBA" id="ARBA00023125"/>
    </source>
</evidence>
<dbReference type="InterPro" id="IPR048714">
    <property type="entry name" value="DpiA-like_HTH"/>
</dbReference>
<comment type="caution">
    <text evidence="11">The sequence shown here is derived from an EMBL/GenBank/DDBJ whole genome shotgun (WGS) entry which is preliminary data.</text>
</comment>
<gene>
    <name evidence="11" type="ORF">CR203_03250</name>
</gene>
<dbReference type="Proteomes" id="UP000281498">
    <property type="component" value="Unassembled WGS sequence"/>
</dbReference>
<dbReference type="GO" id="GO:0005737">
    <property type="term" value="C:cytoplasm"/>
    <property type="evidence" value="ECO:0007669"/>
    <property type="project" value="UniProtKB-SubCell"/>
</dbReference>
<dbReference type="SMART" id="SM00448">
    <property type="entry name" value="REC"/>
    <property type="match status" value="1"/>
</dbReference>
<keyword evidence="12" id="KW-1185">Reference proteome</keyword>
<sequence length="239" mass="27669">MTEDFRVLIVEDDFRIADITSEFISKLDDFSIVGLTKSGEETLEFLKKNTPLPHIILLDVYIPDVKGLDLFWSIRKTYHQIDIIMVTATKEVTMIEDTLRGGIFDYIVKPVDFSRLKATLDRFKERRTFLDSKSTMDQKEIDMLTGVQESMRYENASHAKILPKGIDGMTLDKIREILQPLNREGVTAVEVSKKLGASRSTVRRYLEYMTSINELKVKQSYGEVGRPERRYICEQNEQN</sequence>
<keyword evidence="6" id="KW-0238">DNA-binding</keyword>
<dbReference type="AlphaFoldDB" id="A0A3A9KES6"/>
<feature type="domain" description="Response regulatory" evidence="10">
    <location>
        <begin position="6"/>
        <end position="124"/>
    </location>
</feature>